<dbReference type="Pfam" id="PF13531">
    <property type="entry name" value="SBP_bac_11"/>
    <property type="match status" value="1"/>
</dbReference>
<dbReference type="InterPro" id="IPR005950">
    <property type="entry name" value="ModA"/>
</dbReference>
<keyword evidence="2" id="KW-0479">Metal-binding</keyword>
<dbReference type="EMBL" id="JBBUTH010000010">
    <property type="protein sequence ID" value="MEK8052845.1"/>
    <property type="molecule type" value="Genomic_DNA"/>
</dbReference>
<dbReference type="InterPro" id="IPR050682">
    <property type="entry name" value="ModA/WtpA"/>
</dbReference>
<keyword evidence="3 4" id="KW-0732">Signal</keyword>
<comment type="caution">
    <text evidence="5">The sequence shown here is derived from an EMBL/GenBank/DDBJ whole genome shotgun (WGS) entry which is preliminary data.</text>
</comment>
<evidence type="ECO:0000256" key="4">
    <source>
        <dbReference type="SAM" id="SignalP"/>
    </source>
</evidence>
<dbReference type="PANTHER" id="PTHR30632">
    <property type="entry name" value="MOLYBDATE-BINDING PERIPLASMIC PROTEIN"/>
    <property type="match status" value="1"/>
</dbReference>
<name>A0ABU9CQ50_9BURK</name>
<evidence type="ECO:0000256" key="3">
    <source>
        <dbReference type="ARBA" id="ARBA00022729"/>
    </source>
</evidence>
<reference evidence="5 6" key="1">
    <citation type="submission" date="2024-04" db="EMBL/GenBank/DDBJ databases">
        <title>Novel species of the genus Ideonella isolated from streams.</title>
        <authorList>
            <person name="Lu H."/>
        </authorList>
    </citation>
    <scope>NUCLEOTIDE SEQUENCE [LARGE SCALE GENOMIC DNA]</scope>
    <source>
        <strain evidence="5 6">DXS22W</strain>
    </source>
</reference>
<gene>
    <name evidence="5" type="ORF">AACH10_21520</name>
</gene>
<evidence type="ECO:0000313" key="5">
    <source>
        <dbReference type="EMBL" id="MEK8052845.1"/>
    </source>
</evidence>
<accession>A0ABU9CQ50</accession>
<dbReference type="Gene3D" id="3.40.190.10">
    <property type="entry name" value="Periplasmic binding protein-like II"/>
    <property type="match status" value="2"/>
</dbReference>
<evidence type="ECO:0000256" key="2">
    <source>
        <dbReference type="ARBA" id="ARBA00022723"/>
    </source>
</evidence>
<evidence type="ECO:0000313" key="6">
    <source>
        <dbReference type="Proteomes" id="UP001365405"/>
    </source>
</evidence>
<protein>
    <submittedName>
        <fullName evidence="5">Molybdate ABC transporter substrate-binding protein</fullName>
    </submittedName>
</protein>
<organism evidence="5 6">
    <name type="scientific">Pseudaquabacterium inlustre</name>
    <dbReference type="NCBI Taxonomy" id="2984192"/>
    <lineage>
        <taxon>Bacteria</taxon>
        <taxon>Pseudomonadati</taxon>
        <taxon>Pseudomonadota</taxon>
        <taxon>Betaproteobacteria</taxon>
        <taxon>Burkholderiales</taxon>
        <taxon>Sphaerotilaceae</taxon>
        <taxon>Pseudaquabacterium</taxon>
    </lineage>
</organism>
<dbReference type="NCBIfam" id="NF002917">
    <property type="entry name" value="PRK03537.1-3"/>
    <property type="match status" value="1"/>
</dbReference>
<dbReference type="NCBIfam" id="TIGR01256">
    <property type="entry name" value="modA"/>
    <property type="match status" value="1"/>
</dbReference>
<feature type="signal peptide" evidence="4">
    <location>
        <begin position="1"/>
        <end position="20"/>
    </location>
</feature>
<proteinExistence type="inferred from homology"/>
<sequence>MKYTLAGCIATMAGALSALALCAPGHAQTPATPPVREPLRIDAAGSLRGALTELARAFEQHALVSVTLNFGPSGLLKDRIEAGAPTQVFASANMSHPQALRQSGQAEVVQAFARNALCVLAHGGFSLQGKSLALRLLDPDVRVGTSTPKADPAGDYAFEMFERIEAFGAGGAGSAAALKAKALQLTGGPNSAQAPVGRNLYGLLLEQGQADVFVTYCTGATEAQRQVPTLKVLAVPDPINVSAVYGMAIIRPASEAAKAFLAFVLSPPGQQMLRTHGFSAP</sequence>
<evidence type="ECO:0000256" key="1">
    <source>
        <dbReference type="ARBA" id="ARBA00009175"/>
    </source>
</evidence>
<dbReference type="SUPFAM" id="SSF53850">
    <property type="entry name" value="Periplasmic binding protein-like II"/>
    <property type="match status" value="1"/>
</dbReference>
<feature type="chain" id="PRO_5046434843" evidence="4">
    <location>
        <begin position="21"/>
        <end position="281"/>
    </location>
</feature>
<dbReference type="PANTHER" id="PTHR30632:SF0">
    <property type="entry name" value="SULFATE-BINDING PROTEIN"/>
    <property type="match status" value="1"/>
</dbReference>
<comment type="similarity">
    <text evidence="1">Belongs to the bacterial solute-binding protein ModA family.</text>
</comment>
<dbReference type="RefSeq" id="WP_341412575.1">
    <property type="nucleotide sequence ID" value="NZ_JBBUTH010000010.1"/>
</dbReference>
<dbReference type="Proteomes" id="UP001365405">
    <property type="component" value="Unassembled WGS sequence"/>
</dbReference>
<keyword evidence="6" id="KW-1185">Reference proteome</keyword>